<dbReference type="NCBIfam" id="TIGR01571">
    <property type="entry name" value="A_thal_Cys_rich"/>
    <property type="match status" value="1"/>
</dbReference>
<gene>
    <name evidence="2" type="ORF">CGI_10025695</name>
</gene>
<sequence length="254" mass="28786">MESNNQKENIVMTGGSFTTSDDTDSVITAQPRKTSRMETGSRAKAIDAGRTIFDDAHCERDWANGLCQCKGDDKRHCCCYVCCWPYLKYIIATRLGETPFMALIPCAVFALRIKVRTLFGIKGSLVKDFFTSLCCEPCAVCQMNRELDQIGIVFKNINPGVLRYLKVDPDIDTVVFGFGLGLAMCLPPDTSPDDCECTPEYLDCSSDYEEYSNWDSHCTLENPNPHYEYKCCLPKWYFAPIPEYDPLEGKRMKR</sequence>
<protein>
    <submittedName>
        <fullName evidence="2">Uncharacterized protein</fullName>
    </submittedName>
</protein>
<dbReference type="EMBL" id="JH816368">
    <property type="protein sequence ID" value="EKC41418.1"/>
    <property type="molecule type" value="Genomic_DNA"/>
</dbReference>
<dbReference type="InterPro" id="IPR006461">
    <property type="entry name" value="PLAC_motif_containing"/>
</dbReference>
<comment type="similarity">
    <text evidence="1">Belongs to the cornifelin family.</text>
</comment>
<organism evidence="2">
    <name type="scientific">Magallana gigas</name>
    <name type="common">Pacific oyster</name>
    <name type="synonym">Crassostrea gigas</name>
    <dbReference type="NCBI Taxonomy" id="29159"/>
    <lineage>
        <taxon>Eukaryota</taxon>
        <taxon>Metazoa</taxon>
        <taxon>Spiralia</taxon>
        <taxon>Lophotrochozoa</taxon>
        <taxon>Mollusca</taxon>
        <taxon>Bivalvia</taxon>
        <taxon>Autobranchia</taxon>
        <taxon>Pteriomorphia</taxon>
        <taxon>Ostreida</taxon>
        <taxon>Ostreoidea</taxon>
        <taxon>Ostreidae</taxon>
        <taxon>Magallana</taxon>
    </lineage>
</organism>
<reference evidence="2" key="1">
    <citation type="journal article" date="2012" name="Nature">
        <title>The oyster genome reveals stress adaptation and complexity of shell formation.</title>
        <authorList>
            <person name="Zhang G."/>
            <person name="Fang X."/>
            <person name="Guo X."/>
            <person name="Li L."/>
            <person name="Luo R."/>
            <person name="Xu F."/>
            <person name="Yang P."/>
            <person name="Zhang L."/>
            <person name="Wang X."/>
            <person name="Qi H."/>
            <person name="Xiong Z."/>
            <person name="Que H."/>
            <person name="Xie Y."/>
            <person name="Holland P.W."/>
            <person name="Paps J."/>
            <person name="Zhu Y."/>
            <person name="Wu F."/>
            <person name="Chen Y."/>
            <person name="Wang J."/>
            <person name="Peng C."/>
            <person name="Meng J."/>
            <person name="Yang L."/>
            <person name="Liu J."/>
            <person name="Wen B."/>
            <person name="Zhang N."/>
            <person name="Huang Z."/>
            <person name="Zhu Q."/>
            <person name="Feng Y."/>
            <person name="Mount A."/>
            <person name="Hedgecock D."/>
            <person name="Xu Z."/>
            <person name="Liu Y."/>
            <person name="Domazet-Loso T."/>
            <person name="Du Y."/>
            <person name="Sun X."/>
            <person name="Zhang S."/>
            <person name="Liu B."/>
            <person name="Cheng P."/>
            <person name="Jiang X."/>
            <person name="Li J."/>
            <person name="Fan D."/>
            <person name="Wang W."/>
            <person name="Fu W."/>
            <person name="Wang T."/>
            <person name="Wang B."/>
            <person name="Zhang J."/>
            <person name="Peng Z."/>
            <person name="Li Y."/>
            <person name="Li N."/>
            <person name="Wang J."/>
            <person name="Chen M."/>
            <person name="He Y."/>
            <person name="Tan F."/>
            <person name="Song X."/>
            <person name="Zheng Q."/>
            <person name="Huang R."/>
            <person name="Yang H."/>
            <person name="Du X."/>
            <person name="Chen L."/>
            <person name="Yang M."/>
            <person name="Gaffney P.M."/>
            <person name="Wang S."/>
            <person name="Luo L."/>
            <person name="She Z."/>
            <person name="Ming Y."/>
            <person name="Huang W."/>
            <person name="Zhang S."/>
            <person name="Huang B."/>
            <person name="Zhang Y."/>
            <person name="Qu T."/>
            <person name="Ni P."/>
            <person name="Miao G."/>
            <person name="Wang J."/>
            <person name="Wang Q."/>
            <person name="Steinberg C.E."/>
            <person name="Wang H."/>
            <person name="Li N."/>
            <person name="Qian L."/>
            <person name="Zhang G."/>
            <person name="Li Y."/>
            <person name="Yang H."/>
            <person name="Liu X."/>
            <person name="Wang J."/>
            <person name="Yin Y."/>
            <person name="Wang J."/>
        </authorList>
    </citation>
    <scope>NUCLEOTIDE SEQUENCE [LARGE SCALE GENOMIC DNA]</scope>
    <source>
        <strain evidence="2">05x7-T-G4-1.051#20</strain>
    </source>
</reference>
<dbReference type="AlphaFoldDB" id="K1R6H6"/>
<dbReference type="PANTHER" id="PTHR15907">
    <property type="entry name" value="DUF614 FAMILY PROTEIN-RELATED"/>
    <property type="match status" value="1"/>
</dbReference>
<dbReference type="Pfam" id="PF04749">
    <property type="entry name" value="PLAC8"/>
    <property type="match status" value="1"/>
</dbReference>
<evidence type="ECO:0000313" key="2">
    <source>
        <dbReference type="EMBL" id="EKC41418.1"/>
    </source>
</evidence>
<evidence type="ECO:0000256" key="1">
    <source>
        <dbReference type="ARBA" id="ARBA00009024"/>
    </source>
</evidence>
<accession>K1R6H6</accession>
<name>K1R6H6_MAGGI</name>
<proteinExistence type="inferred from homology"/>
<dbReference type="InParanoid" id="K1R6H6"/>
<dbReference type="HOGENOM" id="CLU_1095180_0_0_1"/>